<name>A0A1J1C6N0_CALAY</name>
<dbReference type="KEGG" id="caby:Cabys_1311"/>
<dbReference type="AlphaFoldDB" id="A0A1J1C6N0"/>
<organism evidence="1 2">
    <name type="scientific">Caldithrix abyssi DSM 13497</name>
    <dbReference type="NCBI Taxonomy" id="880073"/>
    <lineage>
        <taxon>Bacteria</taxon>
        <taxon>Pseudomonadati</taxon>
        <taxon>Calditrichota</taxon>
        <taxon>Calditrichia</taxon>
        <taxon>Calditrichales</taxon>
        <taxon>Calditrichaceae</taxon>
        <taxon>Caldithrix</taxon>
    </lineage>
</organism>
<dbReference type="Proteomes" id="UP000183868">
    <property type="component" value="Chromosome"/>
</dbReference>
<reference evidence="1 2" key="1">
    <citation type="submission" date="2016-11" db="EMBL/GenBank/DDBJ databases">
        <title>Genomic analysis of Caldithrix abyssi and proposal of a novel bacterial phylum Caldithrichaeota.</title>
        <authorList>
            <person name="Kublanov I."/>
            <person name="Sigalova O."/>
            <person name="Gavrilov S."/>
            <person name="Lebedinsky A."/>
            <person name="Ivanova N."/>
            <person name="Daum C."/>
            <person name="Reddy T."/>
            <person name="Klenk H.P."/>
            <person name="Goker M."/>
            <person name="Reva O."/>
            <person name="Miroshnichenko M."/>
            <person name="Kyprides N."/>
            <person name="Woyke T."/>
            <person name="Gelfand M."/>
        </authorList>
    </citation>
    <scope>NUCLEOTIDE SEQUENCE [LARGE SCALE GENOMIC DNA]</scope>
    <source>
        <strain evidence="1 2">LF13</strain>
    </source>
</reference>
<proteinExistence type="predicted"/>
<evidence type="ECO:0000313" key="1">
    <source>
        <dbReference type="EMBL" id="APF18060.1"/>
    </source>
</evidence>
<gene>
    <name evidence="1" type="ORF">Cabys_1311</name>
</gene>
<evidence type="ECO:0000313" key="2">
    <source>
        <dbReference type="Proteomes" id="UP000183868"/>
    </source>
</evidence>
<sequence length="38" mass="4626">MFIGRSFQIPIWRDAKFFVLFKKLIPQPLLFKKEKGRT</sequence>
<protein>
    <submittedName>
        <fullName evidence="1">Uncharacterized protein</fullName>
    </submittedName>
</protein>
<dbReference type="EMBL" id="CP018099">
    <property type="protein sequence ID" value="APF18060.1"/>
    <property type="molecule type" value="Genomic_DNA"/>
</dbReference>
<accession>A0A1J1C6N0</accession>